<evidence type="ECO:0000313" key="2">
    <source>
        <dbReference type="Proteomes" id="UP000262583"/>
    </source>
</evidence>
<evidence type="ECO:0000313" key="1">
    <source>
        <dbReference type="EMBL" id="AXA35888.1"/>
    </source>
</evidence>
<proteinExistence type="predicted"/>
<dbReference type="Proteomes" id="UP000262583">
    <property type="component" value="Chromosome"/>
</dbReference>
<reference evidence="1 2" key="1">
    <citation type="submission" date="2018-05" db="EMBL/GenBank/DDBJ databases">
        <title>A metagenomic window into the 2 km-deep terrestrial subsurface aquifer revealed taxonomically and functionally diverse microbial community comprising novel uncultured bacterial lineages.</title>
        <authorList>
            <person name="Kadnikov V.V."/>
            <person name="Mardanov A.V."/>
            <person name="Beletsky A.V."/>
            <person name="Banks D."/>
            <person name="Pimenov N.V."/>
            <person name="Frank Y.A."/>
            <person name="Karnachuk O.V."/>
            <person name="Ravin N.V."/>
        </authorList>
    </citation>
    <scope>NUCLEOTIDE SEQUENCE [LARGE SCALE GENOMIC DNA]</scope>
    <source>
        <strain evidence="1">BY</strain>
    </source>
</reference>
<accession>A0A2Z4Y4S9</accession>
<gene>
    <name evidence="1" type="ORF">BRCON_1111</name>
</gene>
<dbReference type="KEGG" id="schv:BRCON_1111"/>
<dbReference type="EMBL" id="CP030759">
    <property type="protein sequence ID" value="AXA35888.1"/>
    <property type="molecule type" value="Genomic_DNA"/>
</dbReference>
<sequence length="78" mass="9266">MTLSELLEWRARHRDLIQQFLHQHRELAGIHFMCDEHDRAWIEFAIKPWADPEDIEADVAALFSEVEWQIMVAEPPAE</sequence>
<organism evidence="1 2">
    <name type="scientific">Sumerlaea chitinivorans</name>
    <dbReference type="NCBI Taxonomy" id="2250252"/>
    <lineage>
        <taxon>Bacteria</taxon>
        <taxon>Candidatus Sumerlaeota</taxon>
        <taxon>Candidatus Sumerlaeia</taxon>
        <taxon>Candidatus Sumerlaeales</taxon>
        <taxon>Candidatus Sumerlaeaceae</taxon>
        <taxon>Candidatus Sumerlaea</taxon>
    </lineage>
</organism>
<protein>
    <submittedName>
        <fullName evidence="1">Uncharacterized protein</fullName>
    </submittedName>
</protein>
<name>A0A2Z4Y4S9_SUMC1</name>
<dbReference type="AlphaFoldDB" id="A0A2Z4Y4S9"/>